<reference evidence="2" key="1">
    <citation type="journal article" date="2019" name="Int. J. Syst. Evol. Microbiol.">
        <title>The Global Catalogue of Microorganisms (GCM) 10K type strain sequencing project: providing services to taxonomists for standard genome sequencing and annotation.</title>
        <authorList>
            <consortium name="The Broad Institute Genomics Platform"/>
            <consortium name="The Broad Institute Genome Sequencing Center for Infectious Disease"/>
            <person name="Wu L."/>
            <person name="Ma J."/>
        </authorList>
    </citation>
    <scope>NUCLEOTIDE SEQUENCE [LARGE SCALE GENOMIC DNA]</scope>
    <source>
        <strain evidence="2">NBRC 112502</strain>
    </source>
</reference>
<dbReference type="RefSeq" id="WP_284256016.1">
    <property type="nucleotide sequence ID" value="NZ_BSOS01000005.1"/>
</dbReference>
<dbReference type="EMBL" id="BSOS01000005">
    <property type="protein sequence ID" value="GLR65517.1"/>
    <property type="molecule type" value="Genomic_DNA"/>
</dbReference>
<keyword evidence="2" id="KW-1185">Reference proteome</keyword>
<dbReference type="Proteomes" id="UP001156641">
    <property type="component" value="Unassembled WGS sequence"/>
</dbReference>
<protein>
    <submittedName>
        <fullName evidence="1">Uncharacterized protein</fullName>
    </submittedName>
</protein>
<evidence type="ECO:0000313" key="2">
    <source>
        <dbReference type="Proteomes" id="UP001156641"/>
    </source>
</evidence>
<name>A0ABQ6A2I1_9PROT</name>
<accession>A0ABQ6A2I1</accession>
<comment type="caution">
    <text evidence="1">The sequence shown here is derived from an EMBL/GenBank/DDBJ whole genome shotgun (WGS) entry which is preliminary data.</text>
</comment>
<gene>
    <name evidence="1" type="ORF">GCM10010909_01950</name>
</gene>
<evidence type="ECO:0000313" key="1">
    <source>
        <dbReference type="EMBL" id="GLR65517.1"/>
    </source>
</evidence>
<proteinExistence type="predicted"/>
<organism evidence="1 2">
    <name type="scientific">Acidocella aquatica</name>
    <dbReference type="NCBI Taxonomy" id="1922313"/>
    <lineage>
        <taxon>Bacteria</taxon>
        <taxon>Pseudomonadati</taxon>
        <taxon>Pseudomonadota</taxon>
        <taxon>Alphaproteobacteria</taxon>
        <taxon>Acetobacterales</taxon>
        <taxon>Acidocellaceae</taxon>
        <taxon>Acidocella</taxon>
    </lineage>
</organism>
<sequence length="75" mass="7874">MAFTLRNLSVLAYANGFTLWHYKAETLARVRQAGFFADAADLIAVGDMVMLTGAEGGPIATVTGSGRQIALAPLC</sequence>